<keyword evidence="1" id="KW-0812">Transmembrane</keyword>
<dbReference type="EMBL" id="AUPC02000358">
    <property type="protein sequence ID" value="POG61048.1"/>
    <property type="molecule type" value="Genomic_DNA"/>
</dbReference>
<comment type="caution">
    <text evidence="2">The sequence shown here is derived from an EMBL/GenBank/DDBJ whole genome shotgun (WGS) entry which is preliminary data.</text>
</comment>
<organism evidence="2 3">
    <name type="scientific">Rhizophagus irregularis (strain DAOM 181602 / DAOM 197198 / MUCL 43194)</name>
    <name type="common">Arbuscular mycorrhizal fungus</name>
    <name type="synonym">Glomus intraradices</name>
    <dbReference type="NCBI Taxonomy" id="747089"/>
    <lineage>
        <taxon>Eukaryota</taxon>
        <taxon>Fungi</taxon>
        <taxon>Fungi incertae sedis</taxon>
        <taxon>Mucoromycota</taxon>
        <taxon>Glomeromycotina</taxon>
        <taxon>Glomeromycetes</taxon>
        <taxon>Glomerales</taxon>
        <taxon>Glomeraceae</taxon>
        <taxon>Rhizophagus</taxon>
    </lineage>
</organism>
<keyword evidence="1" id="KW-1133">Transmembrane helix</keyword>
<gene>
    <name evidence="2" type="ORF">GLOIN_2v1707143</name>
</gene>
<dbReference type="AlphaFoldDB" id="A0A2P4P6Q0"/>
<keyword evidence="1" id="KW-0472">Membrane</keyword>
<protein>
    <submittedName>
        <fullName evidence="2">Uncharacterized protein</fullName>
    </submittedName>
</protein>
<feature type="transmembrane region" description="Helical" evidence="1">
    <location>
        <begin position="68"/>
        <end position="97"/>
    </location>
</feature>
<reference evidence="2 3" key="2">
    <citation type="journal article" date="2018" name="New Phytol.">
        <title>High intraspecific genome diversity in the model arbuscular mycorrhizal symbiont Rhizophagus irregularis.</title>
        <authorList>
            <person name="Chen E.C.H."/>
            <person name="Morin E."/>
            <person name="Beaudet D."/>
            <person name="Noel J."/>
            <person name="Yildirir G."/>
            <person name="Ndikumana S."/>
            <person name="Charron P."/>
            <person name="St-Onge C."/>
            <person name="Giorgi J."/>
            <person name="Kruger M."/>
            <person name="Marton T."/>
            <person name="Ropars J."/>
            <person name="Grigoriev I.V."/>
            <person name="Hainaut M."/>
            <person name="Henrissat B."/>
            <person name="Roux C."/>
            <person name="Martin F."/>
            <person name="Corradi N."/>
        </authorList>
    </citation>
    <scope>NUCLEOTIDE SEQUENCE [LARGE SCALE GENOMIC DNA]</scope>
    <source>
        <strain evidence="2 3">DAOM 197198</strain>
    </source>
</reference>
<proteinExistence type="predicted"/>
<name>A0A2P4P6Q0_RHIID</name>
<feature type="transmembrane region" description="Helical" evidence="1">
    <location>
        <begin position="29"/>
        <end position="62"/>
    </location>
</feature>
<accession>A0A2P4P6Q0</accession>
<evidence type="ECO:0000313" key="3">
    <source>
        <dbReference type="Proteomes" id="UP000018888"/>
    </source>
</evidence>
<evidence type="ECO:0000313" key="2">
    <source>
        <dbReference type="EMBL" id="POG61048.1"/>
    </source>
</evidence>
<dbReference type="Proteomes" id="UP000018888">
    <property type="component" value="Unassembled WGS sequence"/>
</dbReference>
<keyword evidence="3" id="KW-1185">Reference proteome</keyword>
<reference evidence="2 3" key="1">
    <citation type="journal article" date="2013" name="Proc. Natl. Acad. Sci. U.S.A.">
        <title>Genome of an arbuscular mycorrhizal fungus provides insight into the oldest plant symbiosis.</title>
        <authorList>
            <person name="Tisserant E."/>
            <person name="Malbreil M."/>
            <person name="Kuo A."/>
            <person name="Kohler A."/>
            <person name="Symeonidi A."/>
            <person name="Balestrini R."/>
            <person name="Charron P."/>
            <person name="Duensing N."/>
            <person name="Frei Dit Frey N."/>
            <person name="Gianinazzi-Pearson V."/>
            <person name="Gilbert L.B."/>
            <person name="Handa Y."/>
            <person name="Herr J.R."/>
            <person name="Hijri M."/>
            <person name="Koul R."/>
            <person name="Kawaguchi M."/>
            <person name="Krajinski F."/>
            <person name="Lammers P.J."/>
            <person name="Masclaux F.G."/>
            <person name="Murat C."/>
            <person name="Morin E."/>
            <person name="Ndikumana S."/>
            <person name="Pagni M."/>
            <person name="Petitpierre D."/>
            <person name="Requena N."/>
            <person name="Rosikiewicz P."/>
            <person name="Riley R."/>
            <person name="Saito K."/>
            <person name="San Clemente H."/>
            <person name="Shapiro H."/>
            <person name="van Tuinen D."/>
            <person name="Becard G."/>
            <person name="Bonfante P."/>
            <person name="Paszkowski U."/>
            <person name="Shachar-Hill Y.Y."/>
            <person name="Tuskan G.A."/>
            <person name="Young P.W."/>
            <person name="Sanders I.R."/>
            <person name="Henrissat B."/>
            <person name="Rensing S.A."/>
            <person name="Grigoriev I.V."/>
            <person name="Corradi N."/>
            <person name="Roux C."/>
            <person name="Martin F."/>
        </authorList>
    </citation>
    <scope>NUCLEOTIDE SEQUENCE [LARGE SCALE GENOMIC DNA]</scope>
    <source>
        <strain evidence="2 3">DAOM 197198</strain>
    </source>
</reference>
<sequence length="107" mass="13169">MFYDILREILISNYKRTLNKTNYIKARFLFNLIFCLFLIINLQVLLFCYLLFCYLLFCYFIILLFYYSVILLFCYFIILLFYYSVILLLLVVHLLYFPKKIDSHSCI</sequence>
<evidence type="ECO:0000256" key="1">
    <source>
        <dbReference type="SAM" id="Phobius"/>
    </source>
</evidence>